<evidence type="ECO:0000256" key="4">
    <source>
        <dbReference type="ARBA" id="ARBA00022679"/>
    </source>
</evidence>
<evidence type="ECO:0000313" key="10">
    <source>
        <dbReference type="Proteomes" id="UP000030588"/>
    </source>
</evidence>
<evidence type="ECO:0000256" key="5">
    <source>
        <dbReference type="ARBA" id="ARBA00022944"/>
    </source>
</evidence>
<evidence type="ECO:0000256" key="2">
    <source>
        <dbReference type="ARBA" id="ARBA00010488"/>
    </source>
</evidence>
<evidence type="ECO:0000256" key="6">
    <source>
        <dbReference type="ARBA" id="ARBA00023136"/>
    </source>
</evidence>
<evidence type="ECO:0000313" key="8">
    <source>
        <dbReference type="EMBL" id="KHD86457.1"/>
    </source>
</evidence>
<dbReference type="GO" id="GO:0047355">
    <property type="term" value="F:CDP-glycerol glycerophosphotransferase activity"/>
    <property type="evidence" value="ECO:0007669"/>
    <property type="project" value="InterPro"/>
</dbReference>
<dbReference type="InterPro" id="IPR043149">
    <property type="entry name" value="TagF_N"/>
</dbReference>
<reference evidence="9 11" key="3">
    <citation type="submission" date="2020-03" db="EMBL/GenBank/DDBJ databases">
        <title>Bacillus aquiflavi sp. nov., isolated from yellow water of strong flavor Chinese baijiu in Yibin region of China.</title>
        <authorList>
            <person name="Xie J."/>
        </authorList>
    </citation>
    <scope>NUCLEOTIDE SEQUENCE [LARGE SCALE GENOMIC DNA]</scope>
    <source>
        <strain evidence="9 11">Gsoil 114</strain>
    </source>
</reference>
<dbReference type="Gene3D" id="3.40.50.11820">
    <property type="match status" value="1"/>
</dbReference>
<protein>
    <submittedName>
        <fullName evidence="9">CDP-glycerol glycerophosphotransferase family protein</fullName>
    </submittedName>
    <submittedName>
        <fullName evidence="8">Teichoic acid biosynthesis protein B</fullName>
    </submittedName>
</protein>
<dbReference type="STRING" id="363870.NG54_02940"/>
<keyword evidence="4 9" id="KW-0808">Transferase</keyword>
<dbReference type="Proteomes" id="UP000030588">
    <property type="component" value="Unassembled WGS sequence"/>
</dbReference>
<reference evidence="8 10" key="1">
    <citation type="submission" date="2014-10" db="EMBL/GenBank/DDBJ databases">
        <title>Draft genome of phytase producing Bacillus ginsengihumi strain M2.11.</title>
        <authorList>
            <person name="Toymentseva A."/>
            <person name="Boulygina E.A."/>
            <person name="Kazakov S.V."/>
            <person name="Kayumov I."/>
            <person name="Suleimanova A.D."/>
            <person name="Mardanova A.M."/>
            <person name="Maria S.N."/>
            <person name="Sergey M.Y."/>
            <person name="Sharipova M.R."/>
        </authorList>
    </citation>
    <scope>NUCLEOTIDE SEQUENCE [LARGE SCALE GENOMIC DNA]</scope>
    <source>
        <strain evidence="8 10">M2.11</strain>
    </source>
</reference>
<dbReference type="PANTHER" id="PTHR37316:SF1">
    <property type="entry name" value="TEICHOIC ACID GLYCEROL-PHOSPHATE PRIMASE"/>
    <property type="match status" value="1"/>
</dbReference>
<evidence type="ECO:0000256" key="7">
    <source>
        <dbReference type="SAM" id="Phobius"/>
    </source>
</evidence>
<proteinExistence type="inferred from homology"/>
<dbReference type="InterPro" id="IPR043148">
    <property type="entry name" value="TagF_C"/>
</dbReference>
<comment type="similarity">
    <text evidence="2">Belongs to the CDP-glycerol glycerophosphotransferase family.</text>
</comment>
<dbReference type="OrthoDB" id="9811865at2"/>
<dbReference type="AlphaFoldDB" id="A0A0A6Y2F8"/>
<reference evidence="9 11" key="2">
    <citation type="submission" date="2020-02" db="EMBL/GenBank/DDBJ databases">
        <authorList>
            <person name="Feng H."/>
        </authorList>
    </citation>
    <scope>NUCLEOTIDE SEQUENCE [LARGE SCALE GENOMIC DNA]</scope>
    <source>
        <strain evidence="9 11">Gsoil 114</strain>
    </source>
</reference>
<comment type="caution">
    <text evidence="8">The sequence shown here is derived from an EMBL/GenBank/DDBJ whole genome shotgun (WGS) entry which is preliminary data.</text>
</comment>
<keyword evidence="7" id="KW-0812">Transmembrane</keyword>
<dbReference type="Gene3D" id="3.40.50.12580">
    <property type="match status" value="1"/>
</dbReference>
<keyword evidence="6 7" id="KW-0472">Membrane</keyword>
<evidence type="ECO:0000256" key="3">
    <source>
        <dbReference type="ARBA" id="ARBA00022475"/>
    </source>
</evidence>
<sequence length="396" mass="47130">MARELFVTIYLLFFRILFLVCKLFPLQKKIAFVVSFKQNNLYVYKEIKKQQIPVKIAFMCTSSCYDNVRKELPTEEVRMFGINRPFDFLKSIYHLATSEYVVVDNYYGFLAAVQFKDGVECIQLWHAAGAIKTFGLKDRNIHHRSNRALKRFKKVYSQFHKVVVGSDTMKHIFMEAFGLPYENFLCTGVPRTDFFYDEKLKSTIIKKLYDANPELRNKKIILYAPTFRDDELDHFQLMLDVEKMFNELHQDHVLLIKLHPAIRHHLELEDYNGFVFDYSYYKDVNELLLITDILITDYSSIPYEFSILQRPMIFYPYDLQKYEEKRGFWETYDKMVPGPVAFDTNRVIQLIKHKQFDIHLIADFSKSWNTYSTGKSSEKLVKYLYQHEGDTIVERS</sequence>
<evidence type="ECO:0000313" key="9">
    <source>
        <dbReference type="EMBL" id="NEY19205.1"/>
    </source>
</evidence>
<dbReference type="Pfam" id="PF04464">
    <property type="entry name" value="Glyphos_transf"/>
    <property type="match status" value="1"/>
</dbReference>
<dbReference type="Proteomes" id="UP000476934">
    <property type="component" value="Unassembled WGS sequence"/>
</dbReference>
<keyword evidence="5" id="KW-0777">Teichoic acid biosynthesis</keyword>
<dbReference type="GO" id="GO:0005886">
    <property type="term" value="C:plasma membrane"/>
    <property type="evidence" value="ECO:0007669"/>
    <property type="project" value="UniProtKB-SubCell"/>
</dbReference>
<organism evidence="8 10">
    <name type="scientific">Heyndrickxia ginsengihumi</name>
    <dbReference type="NCBI Taxonomy" id="363870"/>
    <lineage>
        <taxon>Bacteria</taxon>
        <taxon>Bacillati</taxon>
        <taxon>Bacillota</taxon>
        <taxon>Bacilli</taxon>
        <taxon>Bacillales</taxon>
        <taxon>Bacillaceae</taxon>
        <taxon>Heyndrickxia</taxon>
    </lineage>
</organism>
<keyword evidence="3" id="KW-1003">Cell membrane</keyword>
<dbReference type="InterPro" id="IPR007554">
    <property type="entry name" value="Glycerophosphate_synth"/>
</dbReference>
<gene>
    <name evidence="9" type="ORF">G4D61_04385</name>
    <name evidence="8" type="ORF">NG54_02940</name>
</gene>
<name>A0A0A6Y2F8_9BACI</name>
<accession>A0A0A6Y2F8</accession>
<dbReference type="PANTHER" id="PTHR37316">
    <property type="entry name" value="TEICHOIC ACID GLYCEROL-PHOSPHATE PRIMASE"/>
    <property type="match status" value="1"/>
</dbReference>
<evidence type="ECO:0000256" key="1">
    <source>
        <dbReference type="ARBA" id="ARBA00004202"/>
    </source>
</evidence>
<dbReference type="GO" id="GO:0019350">
    <property type="term" value="P:teichoic acid biosynthetic process"/>
    <property type="evidence" value="ECO:0007669"/>
    <property type="project" value="UniProtKB-KW"/>
</dbReference>
<evidence type="ECO:0000313" key="11">
    <source>
        <dbReference type="Proteomes" id="UP000476934"/>
    </source>
</evidence>
<dbReference type="InterPro" id="IPR051612">
    <property type="entry name" value="Teichoic_Acid_Biosynth"/>
</dbReference>
<comment type="subcellular location">
    <subcellularLocation>
        <location evidence="1">Cell membrane</location>
        <topology evidence="1">Peripheral membrane protein</topology>
    </subcellularLocation>
</comment>
<keyword evidence="7" id="KW-1133">Transmembrane helix</keyword>
<dbReference type="EMBL" id="JRUN01000005">
    <property type="protein sequence ID" value="KHD86457.1"/>
    <property type="molecule type" value="Genomic_DNA"/>
</dbReference>
<feature type="transmembrane region" description="Helical" evidence="7">
    <location>
        <begin position="6"/>
        <end position="24"/>
    </location>
</feature>
<keyword evidence="11" id="KW-1185">Reference proteome</keyword>
<dbReference type="SUPFAM" id="SSF53756">
    <property type="entry name" value="UDP-Glycosyltransferase/glycogen phosphorylase"/>
    <property type="match status" value="1"/>
</dbReference>
<dbReference type="EMBL" id="JAAIWK010000004">
    <property type="protein sequence ID" value="NEY19205.1"/>
    <property type="molecule type" value="Genomic_DNA"/>
</dbReference>